<evidence type="ECO:0000313" key="2">
    <source>
        <dbReference type="EMBL" id="QDL90895.1"/>
    </source>
</evidence>
<dbReference type="InterPro" id="IPR010593">
    <property type="entry name" value="DUF1159"/>
</dbReference>
<dbReference type="OrthoDB" id="7160947at2"/>
<dbReference type="InterPro" id="IPR007922">
    <property type="entry name" value="DciA-like"/>
</dbReference>
<dbReference type="EMBL" id="CP040818">
    <property type="protein sequence ID" value="QDL90895.1"/>
    <property type="molecule type" value="Genomic_DNA"/>
</dbReference>
<name>A0A5B8FR99_9RHOB</name>
<organism evidence="2 3">
    <name type="scientific">Paroceanicella profunda</name>
    <dbReference type="NCBI Taxonomy" id="2579971"/>
    <lineage>
        <taxon>Bacteria</taxon>
        <taxon>Pseudomonadati</taxon>
        <taxon>Pseudomonadota</taxon>
        <taxon>Alphaproteobacteria</taxon>
        <taxon>Rhodobacterales</taxon>
        <taxon>Paracoccaceae</taxon>
        <taxon>Paroceanicella</taxon>
    </lineage>
</organism>
<reference evidence="2 3" key="1">
    <citation type="submission" date="2019-06" db="EMBL/GenBank/DDBJ databases">
        <title>Genome sequence of Rhodobacteraceae bacterium D4M1.</title>
        <authorList>
            <person name="Cao J."/>
        </authorList>
    </citation>
    <scope>NUCLEOTIDE SEQUENCE [LARGE SCALE GENOMIC DNA]</scope>
    <source>
        <strain evidence="2 3">D4M1</strain>
    </source>
</reference>
<dbReference type="Pfam" id="PF05258">
    <property type="entry name" value="DciA"/>
    <property type="match status" value="1"/>
</dbReference>
<feature type="region of interest" description="Disordered" evidence="1">
    <location>
        <begin position="1"/>
        <end position="30"/>
    </location>
</feature>
<evidence type="ECO:0000313" key="3">
    <source>
        <dbReference type="Proteomes" id="UP000305888"/>
    </source>
</evidence>
<sequence>MAGQHGKSGGNGKGQSASGPARARRGRGFTPAGGFLAARLREVSGKRGIAETRLLTDWEAVVGPEIATLCRPVKVNHARKGGLGATLILLTSSGRAPELEMMKPVIRERVNACYGYHAIAEIRLTQTAPTGFAEPGGSFLHRPAGAAAPRPLPEAVVSRVQSEVRDVADEGLRAALERLGKNVAVRHAKTTEKKGPTR</sequence>
<dbReference type="PANTHER" id="PTHR36456">
    <property type="entry name" value="UPF0232 PROTEIN SCO3875"/>
    <property type="match status" value="1"/>
</dbReference>
<dbReference type="AlphaFoldDB" id="A0A5B8FR99"/>
<protein>
    <submittedName>
        <fullName evidence="2">DUF721 domain-containing protein</fullName>
    </submittedName>
</protein>
<dbReference type="RefSeq" id="WP_138577545.1">
    <property type="nucleotide sequence ID" value="NZ_CP040818.1"/>
</dbReference>
<gene>
    <name evidence="2" type="ORF">FDP22_03290</name>
</gene>
<accession>A0A5B8FR99</accession>
<feature type="compositionally biased region" description="Gly residues" evidence="1">
    <location>
        <begin position="1"/>
        <end position="13"/>
    </location>
</feature>
<dbReference type="KEGG" id="ppru:FDP22_03290"/>
<dbReference type="Proteomes" id="UP000305888">
    <property type="component" value="Chromosome"/>
</dbReference>
<proteinExistence type="predicted"/>
<keyword evidence="3" id="KW-1185">Reference proteome</keyword>
<evidence type="ECO:0000256" key="1">
    <source>
        <dbReference type="SAM" id="MobiDB-lite"/>
    </source>
</evidence>
<dbReference type="PIRSF" id="PIRSF032064">
    <property type="entry name" value="UCP032064"/>
    <property type="match status" value="1"/>
</dbReference>
<dbReference type="PANTHER" id="PTHR36456:SF1">
    <property type="entry name" value="UPF0232 PROTEIN SCO3875"/>
    <property type="match status" value="1"/>
</dbReference>